<dbReference type="Proteomes" id="UP001209878">
    <property type="component" value="Unassembled WGS sequence"/>
</dbReference>
<proteinExistence type="predicted"/>
<sequence length="46" mass="5411">MELCKRIRIETKFRLSSVSQLHSRRITRGCEVQLASTNFDNKNKSE</sequence>
<reference evidence="1" key="1">
    <citation type="journal article" date="2023" name="Mol. Biol. Evol.">
        <title>Third-Generation Sequencing Reveals the Adaptive Role of the Epigenome in Three Deep-Sea Polychaetes.</title>
        <authorList>
            <person name="Perez M."/>
            <person name="Aroh O."/>
            <person name="Sun Y."/>
            <person name="Lan Y."/>
            <person name="Juniper S.K."/>
            <person name="Young C.R."/>
            <person name="Angers B."/>
            <person name="Qian P.Y."/>
        </authorList>
    </citation>
    <scope>NUCLEOTIDE SEQUENCE</scope>
    <source>
        <strain evidence="1">R07B-5</strain>
    </source>
</reference>
<evidence type="ECO:0000313" key="1">
    <source>
        <dbReference type="EMBL" id="KAK2189283.1"/>
    </source>
</evidence>
<accession>A0AAD9P6X4</accession>
<organism evidence="1 2">
    <name type="scientific">Ridgeia piscesae</name>
    <name type="common">Tubeworm</name>
    <dbReference type="NCBI Taxonomy" id="27915"/>
    <lineage>
        <taxon>Eukaryota</taxon>
        <taxon>Metazoa</taxon>
        <taxon>Spiralia</taxon>
        <taxon>Lophotrochozoa</taxon>
        <taxon>Annelida</taxon>
        <taxon>Polychaeta</taxon>
        <taxon>Sedentaria</taxon>
        <taxon>Canalipalpata</taxon>
        <taxon>Sabellida</taxon>
        <taxon>Siboglinidae</taxon>
        <taxon>Ridgeia</taxon>
    </lineage>
</organism>
<name>A0AAD9P6X4_RIDPI</name>
<protein>
    <submittedName>
        <fullName evidence="1">Uncharacterized protein</fullName>
    </submittedName>
</protein>
<dbReference type="AlphaFoldDB" id="A0AAD9P6X4"/>
<comment type="caution">
    <text evidence="1">The sequence shown here is derived from an EMBL/GenBank/DDBJ whole genome shotgun (WGS) entry which is preliminary data.</text>
</comment>
<keyword evidence="2" id="KW-1185">Reference proteome</keyword>
<dbReference type="EMBL" id="JAODUO010000110">
    <property type="protein sequence ID" value="KAK2189283.1"/>
    <property type="molecule type" value="Genomic_DNA"/>
</dbReference>
<evidence type="ECO:0000313" key="2">
    <source>
        <dbReference type="Proteomes" id="UP001209878"/>
    </source>
</evidence>
<gene>
    <name evidence="1" type="ORF">NP493_111g04005</name>
</gene>